<keyword evidence="1" id="KW-1133">Transmembrane helix</keyword>
<dbReference type="OrthoDB" id="9898889at2"/>
<accession>A0A1H1H6L1</accession>
<name>A0A1H1H6L1_9ACTN</name>
<reference evidence="2 3" key="1">
    <citation type="submission" date="2016-10" db="EMBL/GenBank/DDBJ databases">
        <authorList>
            <person name="de Groot N.N."/>
        </authorList>
    </citation>
    <scope>NUCLEOTIDE SEQUENCE [LARGE SCALE GENOMIC DNA]</scope>
    <source>
        <strain evidence="2 3">DSM 43794</strain>
    </source>
</reference>
<organism evidence="2 3">
    <name type="scientific">Thermostaphylospora chromogena</name>
    <dbReference type="NCBI Taxonomy" id="35622"/>
    <lineage>
        <taxon>Bacteria</taxon>
        <taxon>Bacillati</taxon>
        <taxon>Actinomycetota</taxon>
        <taxon>Actinomycetes</taxon>
        <taxon>Streptosporangiales</taxon>
        <taxon>Thermomonosporaceae</taxon>
        <taxon>Thermostaphylospora</taxon>
    </lineage>
</organism>
<keyword evidence="3" id="KW-1185">Reference proteome</keyword>
<feature type="transmembrane region" description="Helical" evidence="1">
    <location>
        <begin position="12"/>
        <end position="41"/>
    </location>
</feature>
<evidence type="ECO:0000313" key="2">
    <source>
        <dbReference type="EMBL" id="SDR21145.1"/>
    </source>
</evidence>
<evidence type="ECO:0000256" key="1">
    <source>
        <dbReference type="SAM" id="Phobius"/>
    </source>
</evidence>
<dbReference type="EMBL" id="FNKK01000002">
    <property type="protein sequence ID" value="SDR21145.1"/>
    <property type="molecule type" value="Genomic_DNA"/>
</dbReference>
<dbReference type="Proteomes" id="UP000217103">
    <property type="component" value="Unassembled WGS sequence"/>
</dbReference>
<gene>
    <name evidence="2" type="ORF">SAMN04489764_4109</name>
</gene>
<keyword evidence="1" id="KW-0472">Membrane</keyword>
<dbReference type="AlphaFoldDB" id="A0A1H1H6L1"/>
<feature type="transmembrane region" description="Helical" evidence="1">
    <location>
        <begin position="97"/>
        <end position="116"/>
    </location>
</feature>
<proteinExistence type="predicted"/>
<sequence>MREKRRREGRRLSWRVYLLALVLNSMLGFLGQFAIFYPYFVVRDWLAGLGIGVAGIPFRDGYAAALLIGAALVAGYSVMMVAVNVAVLRRASMSQRLYWSFAVSVALVSSVVQLLWNTGSFHP</sequence>
<keyword evidence="1" id="KW-0812">Transmembrane</keyword>
<protein>
    <submittedName>
        <fullName evidence="2">Uncharacterized protein</fullName>
    </submittedName>
</protein>
<dbReference type="RefSeq" id="WP_093261117.1">
    <property type="nucleotide sequence ID" value="NZ_FNKK01000002.1"/>
</dbReference>
<evidence type="ECO:0000313" key="3">
    <source>
        <dbReference type="Proteomes" id="UP000217103"/>
    </source>
</evidence>
<feature type="transmembrane region" description="Helical" evidence="1">
    <location>
        <begin position="61"/>
        <end position="85"/>
    </location>
</feature>